<protein>
    <submittedName>
        <fullName evidence="2">Uncharacterized protein</fullName>
    </submittedName>
</protein>
<evidence type="ECO:0000313" key="2">
    <source>
        <dbReference type="EMBL" id="CAH1449655.1"/>
    </source>
</evidence>
<accession>A0AAU9PJC8</accession>
<feature type="region of interest" description="Disordered" evidence="1">
    <location>
        <begin position="48"/>
        <end position="67"/>
    </location>
</feature>
<sequence length="67" mass="7593">MSETITSRSPLPDMFPRMGINGMMEPPRSPVSRLIYTNSGLAILAMAQPTEKKEGRMNNGKRRVQWE</sequence>
<evidence type="ECO:0000256" key="1">
    <source>
        <dbReference type="SAM" id="MobiDB-lite"/>
    </source>
</evidence>
<name>A0AAU9PJC8_9ASTR</name>
<dbReference type="Proteomes" id="UP001157418">
    <property type="component" value="Unassembled WGS sequence"/>
</dbReference>
<reference evidence="2 3" key="1">
    <citation type="submission" date="2022-01" db="EMBL/GenBank/DDBJ databases">
        <authorList>
            <person name="Xiong W."/>
            <person name="Schranz E."/>
        </authorList>
    </citation>
    <scope>NUCLEOTIDE SEQUENCE [LARGE SCALE GENOMIC DNA]</scope>
</reference>
<dbReference type="AlphaFoldDB" id="A0AAU9PJC8"/>
<organism evidence="2 3">
    <name type="scientific">Lactuca virosa</name>
    <dbReference type="NCBI Taxonomy" id="75947"/>
    <lineage>
        <taxon>Eukaryota</taxon>
        <taxon>Viridiplantae</taxon>
        <taxon>Streptophyta</taxon>
        <taxon>Embryophyta</taxon>
        <taxon>Tracheophyta</taxon>
        <taxon>Spermatophyta</taxon>
        <taxon>Magnoliopsida</taxon>
        <taxon>eudicotyledons</taxon>
        <taxon>Gunneridae</taxon>
        <taxon>Pentapetalae</taxon>
        <taxon>asterids</taxon>
        <taxon>campanulids</taxon>
        <taxon>Asterales</taxon>
        <taxon>Asteraceae</taxon>
        <taxon>Cichorioideae</taxon>
        <taxon>Cichorieae</taxon>
        <taxon>Lactucinae</taxon>
        <taxon>Lactuca</taxon>
    </lineage>
</organism>
<proteinExistence type="predicted"/>
<evidence type="ECO:0000313" key="3">
    <source>
        <dbReference type="Proteomes" id="UP001157418"/>
    </source>
</evidence>
<keyword evidence="3" id="KW-1185">Reference proteome</keyword>
<feature type="region of interest" description="Disordered" evidence="1">
    <location>
        <begin position="1"/>
        <end position="26"/>
    </location>
</feature>
<comment type="caution">
    <text evidence="2">The sequence shown here is derived from an EMBL/GenBank/DDBJ whole genome shotgun (WGS) entry which is preliminary data.</text>
</comment>
<gene>
    <name evidence="2" type="ORF">LVIROSA_LOCUS35129</name>
</gene>
<dbReference type="EMBL" id="CAKMRJ010005634">
    <property type="protein sequence ID" value="CAH1449655.1"/>
    <property type="molecule type" value="Genomic_DNA"/>
</dbReference>